<accession>A0AAV2PGP0</accession>
<organism evidence="2 3">
    <name type="scientific">Meganyctiphanes norvegica</name>
    <name type="common">Northern krill</name>
    <name type="synonym">Thysanopoda norvegica</name>
    <dbReference type="NCBI Taxonomy" id="48144"/>
    <lineage>
        <taxon>Eukaryota</taxon>
        <taxon>Metazoa</taxon>
        <taxon>Ecdysozoa</taxon>
        <taxon>Arthropoda</taxon>
        <taxon>Crustacea</taxon>
        <taxon>Multicrustacea</taxon>
        <taxon>Malacostraca</taxon>
        <taxon>Eumalacostraca</taxon>
        <taxon>Eucarida</taxon>
        <taxon>Euphausiacea</taxon>
        <taxon>Euphausiidae</taxon>
        <taxon>Meganyctiphanes</taxon>
    </lineage>
</organism>
<evidence type="ECO:0000313" key="2">
    <source>
        <dbReference type="EMBL" id="CAL4059145.1"/>
    </source>
</evidence>
<dbReference type="InterPro" id="IPR026784">
    <property type="entry name" value="Coact_PPARg"/>
</dbReference>
<dbReference type="Proteomes" id="UP001497623">
    <property type="component" value="Unassembled WGS sequence"/>
</dbReference>
<proteinExistence type="inferred from homology"/>
<dbReference type="Gene3D" id="3.40.50.1010">
    <property type="entry name" value="5'-nuclease"/>
    <property type="match status" value="1"/>
</dbReference>
<evidence type="ECO:0000256" key="1">
    <source>
        <dbReference type="ARBA" id="ARBA00009495"/>
    </source>
</evidence>
<keyword evidence="3" id="KW-1185">Reference proteome</keyword>
<evidence type="ECO:0000313" key="3">
    <source>
        <dbReference type="Proteomes" id="UP001497623"/>
    </source>
</evidence>
<dbReference type="PANTHER" id="PTHR15976:SF17">
    <property type="entry name" value="CONSTITUTIVE COACTIVATOR OF PEROXISOME PROLIFERATOR-ACTIVATED RECEPTOR GAMMA"/>
    <property type="match status" value="1"/>
</dbReference>
<gene>
    <name evidence="2" type="ORF">MNOR_LOCUS395</name>
</gene>
<dbReference type="PANTHER" id="PTHR15976">
    <property type="entry name" value="CONSTITUTIVE COACTIVATOR OF PEROXISOME PROLIFERATOR-ACTIVATED RECEPTOR GAMMA"/>
    <property type="match status" value="1"/>
</dbReference>
<reference evidence="2 3" key="1">
    <citation type="submission" date="2024-05" db="EMBL/GenBank/DDBJ databases">
        <authorList>
            <person name="Wallberg A."/>
        </authorList>
    </citation>
    <scope>NUCLEOTIDE SEQUENCE [LARGE SCALE GENOMIC DNA]</scope>
</reference>
<protein>
    <recommendedName>
        <fullName evidence="4">Asteroid domain-containing protein</fullName>
    </recommendedName>
</protein>
<dbReference type="GO" id="GO:0005634">
    <property type="term" value="C:nucleus"/>
    <property type="evidence" value="ECO:0007669"/>
    <property type="project" value="TreeGrafter"/>
</dbReference>
<dbReference type="InterPro" id="IPR029060">
    <property type="entry name" value="PIN-like_dom_sf"/>
</dbReference>
<sequence length="400" mass="45850">MGVRGLQAYLEGNCSQGCYNINIGKVSSINKHLRYTCFFYFFVVNDSPSGPRAFIKPEWWAGLKTVSYVIYCHTMAQPIKTNVGINLFFHLYSRSRERKRENWVTRRLENLKDVEYFFQIIKSHKELINQYFIPTGLAAFTPAIFKDVLGCQVHTSLDECDKTVADYAKKHGAMGILGQDSDYVIYNTAHYYFSINHLNLETLDTTVYDRASMCRFLEINIDQLPLLSCLIGNDIIHQEHLTLFHKQALKEAHARGHHSRSNRPPPEILIPKVAGFIKDQAGPMDQINTQLPNLAKAVFHDAMRAGMLEAGLKMYKMDPDSVEEFDPERIDDSSMDILDRVRQRHVNSLLGRHLYTVMRGEPYESSTTLEDYSGNLPSGVIILQTLRARIYRTLQKSIQG</sequence>
<dbReference type="AlphaFoldDB" id="A0AAV2PGP0"/>
<comment type="similarity">
    <text evidence="1">Belongs to the constitutive coactivator of PPAR-gamma family.</text>
</comment>
<feature type="non-terminal residue" evidence="2">
    <location>
        <position position="400"/>
    </location>
</feature>
<evidence type="ECO:0008006" key="4">
    <source>
        <dbReference type="Google" id="ProtNLM"/>
    </source>
</evidence>
<dbReference type="SUPFAM" id="SSF88723">
    <property type="entry name" value="PIN domain-like"/>
    <property type="match status" value="1"/>
</dbReference>
<comment type="caution">
    <text evidence="2">The sequence shown here is derived from an EMBL/GenBank/DDBJ whole genome shotgun (WGS) entry which is preliminary data.</text>
</comment>
<name>A0AAV2PGP0_MEGNR</name>
<dbReference type="EMBL" id="CAXKWB010000086">
    <property type="protein sequence ID" value="CAL4059145.1"/>
    <property type="molecule type" value="Genomic_DNA"/>
</dbReference>